<proteinExistence type="inferred from homology"/>
<dbReference type="Proteomes" id="UP001472677">
    <property type="component" value="Unassembled WGS sequence"/>
</dbReference>
<comment type="similarity">
    <text evidence="1">Belongs to the AB hydrolase superfamily. Lipase family.</text>
</comment>
<keyword evidence="6" id="KW-1185">Reference proteome</keyword>
<evidence type="ECO:0000313" key="6">
    <source>
        <dbReference type="Proteomes" id="UP001472677"/>
    </source>
</evidence>
<keyword evidence="4" id="KW-0443">Lipid metabolism</keyword>
<dbReference type="Gene3D" id="3.40.50.1820">
    <property type="entry name" value="alpha/beta hydrolase"/>
    <property type="match status" value="1"/>
</dbReference>
<keyword evidence="3" id="KW-0442">Lipid degradation</keyword>
<dbReference type="PANTHER" id="PTHR31403">
    <property type="entry name" value="PHOSPHOLIPASE A1-IBETA2, CHLOROPLASTIC"/>
    <property type="match status" value="1"/>
</dbReference>
<dbReference type="PANTHER" id="PTHR31403:SF13">
    <property type="entry name" value="ALPHA_BETA-HYDROLASES SUPERFAMILY PROTEIN"/>
    <property type="match status" value="1"/>
</dbReference>
<name>A0ABR2FJM2_9ROSI</name>
<organism evidence="5 6">
    <name type="scientific">Hibiscus sabdariffa</name>
    <name type="common">roselle</name>
    <dbReference type="NCBI Taxonomy" id="183260"/>
    <lineage>
        <taxon>Eukaryota</taxon>
        <taxon>Viridiplantae</taxon>
        <taxon>Streptophyta</taxon>
        <taxon>Embryophyta</taxon>
        <taxon>Tracheophyta</taxon>
        <taxon>Spermatophyta</taxon>
        <taxon>Magnoliopsida</taxon>
        <taxon>eudicotyledons</taxon>
        <taxon>Gunneridae</taxon>
        <taxon>Pentapetalae</taxon>
        <taxon>rosids</taxon>
        <taxon>malvids</taxon>
        <taxon>Malvales</taxon>
        <taxon>Malvaceae</taxon>
        <taxon>Malvoideae</taxon>
        <taxon>Hibiscus</taxon>
    </lineage>
</organism>
<gene>
    <name evidence="5" type="ORF">V6N12_071304</name>
</gene>
<accession>A0ABR2FJM2</accession>
<keyword evidence="2" id="KW-0378">Hydrolase</keyword>
<protein>
    <recommendedName>
        <fullName evidence="7">Phospholipase A1</fullName>
    </recommendedName>
</protein>
<evidence type="ECO:0000256" key="3">
    <source>
        <dbReference type="ARBA" id="ARBA00022963"/>
    </source>
</evidence>
<evidence type="ECO:0000256" key="1">
    <source>
        <dbReference type="ARBA" id="ARBA00010701"/>
    </source>
</evidence>
<sequence length="352" mass="40865">MQLSPMRNVKRQETGKPMTKRVWRLKLNVTWQRIKKALKSTLRHRLRLHLHLASNLNKLSTLKLNHHDMAIIRPIRHVMKKKKTFRPTMPLAQLIQLPRTAADFIDHGDAMTPTKSPIENISTQWRELHGLNNWDGLIEPLHPWLRREVVKYGEFVEATYDAFDFDHLSEFCGSCRYNRHRLLEELDLTKHGYKVTKYIYAMSHVDVPEWLERTCCTWSKDSNWMGYVAVSGDAETTRIGRRDILVAWRGTVAPTEWYTDLKTSLQPLGKTHIKVQRGFLSIYSSKGEFTRYNKLSASEQVMEEIPAIASGVPWHCSMPMTLQRTSPVSSSVSSLLVHQELGTYISRRSSEN</sequence>
<dbReference type="EMBL" id="JBBPBM010000006">
    <property type="protein sequence ID" value="KAK8581060.1"/>
    <property type="molecule type" value="Genomic_DNA"/>
</dbReference>
<evidence type="ECO:0000256" key="4">
    <source>
        <dbReference type="ARBA" id="ARBA00023098"/>
    </source>
</evidence>
<dbReference type="SUPFAM" id="SSF53474">
    <property type="entry name" value="alpha/beta-Hydrolases"/>
    <property type="match status" value="1"/>
</dbReference>
<comment type="caution">
    <text evidence="5">The sequence shown here is derived from an EMBL/GenBank/DDBJ whole genome shotgun (WGS) entry which is preliminary data.</text>
</comment>
<dbReference type="InterPro" id="IPR029058">
    <property type="entry name" value="AB_hydrolase_fold"/>
</dbReference>
<evidence type="ECO:0000256" key="2">
    <source>
        <dbReference type="ARBA" id="ARBA00022801"/>
    </source>
</evidence>
<reference evidence="5 6" key="1">
    <citation type="journal article" date="2024" name="G3 (Bethesda)">
        <title>Genome assembly of Hibiscus sabdariffa L. provides insights into metabolisms of medicinal natural products.</title>
        <authorList>
            <person name="Kim T."/>
        </authorList>
    </citation>
    <scope>NUCLEOTIDE SEQUENCE [LARGE SCALE GENOMIC DNA]</scope>
    <source>
        <strain evidence="5">TK-2024</strain>
        <tissue evidence="5">Old leaves</tissue>
    </source>
</reference>
<evidence type="ECO:0008006" key="7">
    <source>
        <dbReference type="Google" id="ProtNLM"/>
    </source>
</evidence>
<evidence type="ECO:0000313" key="5">
    <source>
        <dbReference type="EMBL" id="KAK8581060.1"/>
    </source>
</evidence>